<feature type="transmembrane region" description="Helical" evidence="5">
    <location>
        <begin position="166"/>
        <end position="186"/>
    </location>
</feature>
<protein>
    <recommendedName>
        <fullName evidence="6">Major facilitator superfamily (MFS) profile domain-containing protein</fullName>
    </recommendedName>
</protein>
<dbReference type="SUPFAM" id="SSF103473">
    <property type="entry name" value="MFS general substrate transporter"/>
    <property type="match status" value="1"/>
</dbReference>
<feature type="transmembrane region" description="Helical" evidence="5">
    <location>
        <begin position="293"/>
        <end position="315"/>
    </location>
</feature>
<dbReference type="AlphaFoldDB" id="A0AAD9SIA9"/>
<dbReference type="Gene3D" id="1.20.1250.20">
    <property type="entry name" value="MFS general substrate transporter like domains"/>
    <property type="match status" value="2"/>
</dbReference>
<dbReference type="PANTHER" id="PTHR23501">
    <property type="entry name" value="MAJOR FACILITATOR SUPERFAMILY"/>
    <property type="match status" value="1"/>
</dbReference>
<evidence type="ECO:0000256" key="1">
    <source>
        <dbReference type="ARBA" id="ARBA00004141"/>
    </source>
</evidence>
<dbReference type="Proteomes" id="UP001265746">
    <property type="component" value="Unassembled WGS sequence"/>
</dbReference>
<keyword evidence="3 5" id="KW-1133">Transmembrane helix</keyword>
<dbReference type="InterPro" id="IPR020846">
    <property type="entry name" value="MFS_dom"/>
</dbReference>
<dbReference type="GO" id="GO:0022857">
    <property type="term" value="F:transmembrane transporter activity"/>
    <property type="evidence" value="ECO:0007669"/>
    <property type="project" value="InterPro"/>
</dbReference>
<keyword evidence="8" id="KW-1185">Reference proteome</keyword>
<feature type="transmembrane region" description="Helical" evidence="5">
    <location>
        <begin position="78"/>
        <end position="96"/>
    </location>
</feature>
<sequence length="545" mass="59249">MAVFLTARELWTAFSFIYISSFVILVVGTVIVSLTPYVLSHFSGHNLLPIFIMVTRIVGGVLRLPLAKFIDRFGRVHGFLLAMSLMIIGLTIQAIAQNLFTTAVAQVVYGIGWNSIDYVLTVLLADMTSLKNRTLVYGIFVTPTIATSFAAPNIAELLYVRMDWRWAFGASALTLLVACLPLTFILSRASQGAEVAGRASRVIQNNVERHWPQNLRSFLVELDIPGITLSTTGLCLVLLPFTLAPTAESGWKSAAIITMLMFGFASIIGFIVWEKRFAATNLMPWTLMRNRNILGGCLVGFASVGSVGIWEAYYGSYLQVVHDQSIKTAGYITNTYPLAFAISAPLFGILVRVTGNYKYPALLASPILELFTGLLLVLHTPKSAHSLLFMCQAFIGISERILTASSQMSAVSSIKHEDVAVAIGIWGAFLSIGVALGSGISGAIWSNVFPGALEAALPQDSKHLAKDVFGSLDAQKQYPMGGSIRNAVISAYWTAQQKLVITGICVIPVAIAGVLAWKNVNVKKHDESEIVRTRGVVWCEMQWGT</sequence>
<evidence type="ECO:0000256" key="5">
    <source>
        <dbReference type="SAM" id="Phobius"/>
    </source>
</evidence>
<dbReference type="PROSITE" id="PS50850">
    <property type="entry name" value="MFS"/>
    <property type="match status" value="1"/>
</dbReference>
<gene>
    <name evidence="7" type="ORF">N8I77_003192</name>
</gene>
<name>A0AAD9SIA9_PHOAM</name>
<accession>A0AAD9SIA9</accession>
<keyword evidence="4 5" id="KW-0472">Membrane</keyword>
<feature type="transmembrane region" description="Helical" evidence="5">
    <location>
        <begin position="135"/>
        <end position="154"/>
    </location>
</feature>
<feature type="transmembrane region" description="Helical" evidence="5">
    <location>
        <begin position="423"/>
        <end position="445"/>
    </location>
</feature>
<proteinExistence type="predicted"/>
<evidence type="ECO:0000256" key="4">
    <source>
        <dbReference type="ARBA" id="ARBA00023136"/>
    </source>
</evidence>
<evidence type="ECO:0000256" key="2">
    <source>
        <dbReference type="ARBA" id="ARBA00022692"/>
    </source>
</evidence>
<keyword evidence="2 5" id="KW-0812">Transmembrane</keyword>
<feature type="transmembrane region" description="Helical" evidence="5">
    <location>
        <begin position="102"/>
        <end position="123"/>
    </location>
</feature>
<comment type="subcellular location">
    <subcellularLocation>
        <location evidence="1">Membrane</location>
        <topology evidence="1">Multi-pass membrane protein</topology>
    </subcellularLocation>
</comment>
<dbReference type="InterPro" id="IPR011701">
    <property type="entry name" value="MFS"/>
</dbReference>
<feature type="transmembrane region" description="Helical" evidence="5">
    <location>
        <begin position="47"/>
        <end position="66"/>
    </location>
</feature>
<evidence type="ECO:0000313" key="8">
    <source>
        <dbReference type="Proteomes" id="UP001265746"/>
    </source>
</evidence>
<feature type="domain" description="Major facilitator superfamily (MFS) profile" evidence="6">
    <location>
        <begin position="13"/>
        <end position="521"/>
    </location>
</feature>
<dbReference type="PANTHER" id="PTHR23501:SF107">
    <property type="entry name" value="TRANSPORTER, PUTATIVE (AFU_ORTHOLOGUE AFUA_7G04730)-RELATED"/>
    <property type="match status" value="1"/>
</dbReference>
<evidence type="ECO:0000259" key="6">
    <source>
        <dbReference type="PROSITE" id="PS50850"/>
    </source>
</evidence>
<feature type="transmembrane region" description="Helical" evidence="5">
    <location>
        <begin position="499"/>
        <end position="517"/>
    </location>
</feature>
<comment type="caution">
    <text evidence="7">The sequence shown here is derived from an EMBL/GenBank/DDBJ whole genome shotgun (WGS) entry which is preliminary data.</text>
</comment>
<dbReference type="EMBL" id="JAUJFL010000002">
    <property type="protein sequence ID" value="KAK2609703.1"/>
    <property type="molecule type" value="Genomic_DNA"/>
</dbReference>
<feature type="transmembrane region" description="Helical" evidence="5">
    <location>
        <begin position="12"/>
        <end position="35"/>
    </location>
</feature>
<dbReference type="InterPro" id="IPR036259">
    <property type="entry name" value="MFS_trans_sf"/>
</dbReference>
<reference evidence="7" key="1">
    <citation type="submission" date="2023-06" db="EMBL/GenBank/DDBJ databases">
        <authorList>
            <person name="Noh H."/>
        </authorList>
    </citation>
    <scope>NUCLEOTIDE SEQUENCE</scope>
    <source>
        <strain evidence="7">DUCC20226</strain>
    </source>
</reference>
<dbReference type="Pfam" id="PF07690">
    <property type="entry name" value="MFS_1"/>
    <property type="match status" value="1"/>
</dbReference>
<feature type="transmembrane region" description="Helical" evidence="5">
    <location>
        <begin position="335"/>
        <end position="354"/>
    </location>
</feature>
<evidence type="ECO:0000256" key="3">
    <source>
        <dbReference type="ARBA" id="ARBA00022989"/>
    </source>
</evidence>
<organism evidence="7 8">
    <name type="scientific">Phomopsis amygdali</name>
    <name type="common">Fusicoccum amygdali</name>
    <dbReference type="NCBI Taxonomy" id="1214568"/>
    <lineage>
        <taxon>Eukaryota</taxon>
        <taxon>Fungi</taxon>
        <taxon>Dikarya</taxon>
        <taxon>Ascomycota</taxon>
        <taxon>Pezizomycotina</taxon>
        <taxon>Sordariomycetes</taxon>
        <taxon>Sordariomycetidae</taxon>
        <taxon>Diaporthales</taxon>
        <taxon>Diaporthaceae</taxon>
        <taxon>Diaporthe</taxon>
    </lineage>
</organism>
<dbReference type="GO" id="GO:0005886">
    <property type="term" value="C:plasma membrane"/>
    <property type="evidence" value="ECO:0007669"/>
    <property type="project" value="TreeGrafter"/>
</dbReference>
<feature type="transmembrane region" description="Helical" evidence="5">
    <location>
        <begin position="253"/>
        <end position="273"/>
    </location>
</feature>
<evidence type="ECO:0000313" key="7">
    <source>
        <dbReference type="EMBL" id="KAK2609703.1"/>
    </source>
</evidence>
<feature type="transmembrane region" description="Helical" evidence="5">
    <location>
        <begin position="218"/>
        <end position="241"/>
    </location>
</feature>